<protein>
    <submittedName>
        <fullName evidence="1">Uncharacterized protein</fullName>
    </submittedName>
</protein>
<dbReference type="EMBL" id="CM042883">
    <property type="protein sequence ID" value="KAI4377902.1"/>
    <property type="molecule type" value="Genomic_DNA"/>
</dbReference>
<comment type="caution">
    <text evidence="1">The sequence shown here is derived from an EMBL/GenBank/DDBJ whole genome shotgun (WGS) entry which is preliminary data.</text>
</comment>
<evidence type="ECO:0000313" key="1">
    <source>
        <dbReference type="EMBL" id="KAI4377902.1"/>
    </source>
</evidence>
<dbReference type="Proteomes" id="UP001057402">
    <property type="component" value="Chromosome 4"/>
</dbReference>
<accession>A0ACB9RPM7</accession>
<organism evidence="1 2">
    <name type="scientific">Melastoma candidum</name>
    <dbReference type="NCBI Taxonomy" id="119954"/>
    <lineage>
        <taxon>Eukaryota</taxon>
        <taxon>Viridiplantae</taxon>
        <taxon>Streptophyta</taxon>
        <taxon>Embryophyta</taxon>
        <taxon>Tracheophyta</taxon>
        <taxon>Spermatophyta</taxon>
        <taxon>Magnoliopsida</taxon>
        <taxon>eudicotyledons</taxon>
        <taxon>Gunneridae</taxon>
        <taxon>Pentapetalae</taxon>
        <taxon>rosids</taxon>
        <taxon>malvids</taxon>
        <taxon>Myrtales</taxon>
        <taxon>Melastomataceae</taxon>
        <taxon>Melastomatoideae</taxon>
        <taxon>Melastomateae</taxon>
        <taxon>Melastoma</taxon>
    </lineage>
</organism>
<evidence type="ECO:0000313" key="2">
    <source>
        <dbReference type="Proteomes" id="UP001057402"/>
    </source>
</evidence>
<name>A0ACB9RPM7_9MYRT</name>
<gene>
    <name evidence="1" type="ORF">MLD38_015459</name>
</gene>
<sequence>MTRSMEKSISTFSALLYMLLPLTFATKPPSNVTALFVFGDSTVDPGNNNYIPTTARADHLPYGRDLPNHEPSGRNTNGKLVTDFLASYLGLKELLPAYLDPRLSEKELISGVSFASAGMGLDEITCRRSNVLNMSTQLDNFDEAVKRMQRMFGPGETMRIVSDAIFILSAGTNDMLVNAYNLRIGRSNISVTEFHDFLLQNTQLIIQRLYEVGARKIAIVGHPPIGCLPLQVTLSGKFPRSCIDSQNKDSQDFNSKLGLLLSTLQSNLTEDTKLNFLDIYTPVMDMINEPASFGFETTLRGCCGTGLFELGSSCNIFSPTCPDASKYVFFDAVHPSEAASEHVSKTMYESLARMIA</sequence>
<proteinExistence type="predicted"/>
<keyword evidence="2" id="KW-1185">Reference proteome</keyword>
<reference evidence="2" key="1">
    <citation type="journal article" date="2023" name="Front. Plant Sci.">
        <title>Chromosomal-level genome assembly of Melastoma candidum provides insights into trichome evolution.</title>
        <authorList>
            <person name="Zhong Y."/>
            <person name="Wu W."/>
            <person name="Sun C."/>
            <person name="Zou P."/>
            <person name="Liu Y."/>
            <person name="Dai S."/>
            <person name="Zhou R."/>
        </authorList>
    </citation>
    <scope>NUCLEOTIDE SEQUENCE [LARGE SCALE GENOMIC DNA]</scope>
</reference>